<evidence type="ECO:0000256" key="2">
    <source>
        <dbReference type="ARBA" id="ARBA00022723"/>
    </source>
</evidence>
<reference evidence="7 8" key="1">
    <citation type="journal article" date="2016" name="Nat. Commun.">
        <title>Thousands of microbial genomes shed light on interconnected biogeochemical processes in an aquifer system.</title>
        <authorList>
            <person name="Anantharaman K."/>
            <person name="Brown C.T."/>
            <person name="Hug L.A."/>
            <person name="Sharon I."/>
            <person name="Castelle C.J."/>
            <person name="Probst A.J."/>
            <person name="Thomas B.C."/>
            <person name="Singh A."/>
            <person name="Wilkins M.J."/>
            <person name="Karaoz U."/>
            <person name="Brodie E.L."/>
            <person name="Williams K.H."/>
            <person name="Hubbard S.S."/>
            <person name="Banfield J.F."/>
        </authorList>
    </citation>
    <scope>NUCLEOTIDE SEQUENCE [LARGE SCALE GENOMIC DNA]</scope>
</reference>
<organism evidence="7 8">
    <name type="scientific">Candidatus Curtissbacteria bacterium RBG_16_39_7</name>
    <dbReference type="NCBI Taxonomy" id="1797707"/>
    <lineage>
        <taxon>Bacteria</taxon>
        <taxon>Candidatus Curtissiibacteriota</taxon>
    </lineage>
</organism>
<dbReference type="PANTHER" id="PTHR36923:SF3">
    <property type="entry name" value="FERREDOXIN"/>
    <property type="match status" value="1"/>
</dbReference>
<dbReference type="Gene3D" id="3.30.70.20">
    <property type="match status" value="1"/>
</dbReference>
<proteinExistence type="predicted"/>
<dbReference type="Pfam" id="PF13459">
    <property type="entry name" value="Fer4_15"/>
    <property type="match status" value="1"/>
</dbReference>
<evidence type="ECO:0000313" key="7">
    <source>
        <dbReference type="EMBL" id="OGD85686.1"/>
    </source>
</evidence>
<dbReference type="PRINTS" id="PR00352">
    <property type="entry name" value="3FE4SFRDOXIN"/>
</dbReference>
<sequence length="93" mass="10416">MSDQPKKKYKIIVDRILCIGAATCVALEPKVFQLDKENKAVLIDPKDSAKTHDEFVYEVNGEFEKESILMAAKSCPTNAIIVIDEETGKQIYP</sequence>
<dbReference type="InterPro" id="IPR001080">
    <property type="entry name" value="3Fe4S_ferredoxin"/>
</dbReference>
<comment type="function">
    <text evidence="6">Ferredoxins are iron-sulfur proteins that transfer electrons in a wide variety of metabolic reactions.</text>
</comment>
<keyword evidence="4 6" id="KW-0408">Iron</keyword>
<dbReference type="Proteomes" id="UP000176628">
    <property type="component" value="Unassembled WGS sequence"/>
</dbReference>
<dbReference type="SUPFAM" id="SSF54862">
    <property type="entry name" value="4Fe-4S ferredoxins"/>
    <property type="match status" value="1"/>
</dbReference>
<keyword evidence="1 6" id="KW-0813">Transport</keyword>
<evidence type="ECO:0000256" key="1">
    <source>
        <dbReference type="ARBA" id="ARBA00022448"/>
    </source>
</evidence>
<name>A0A1F5G1D8_9BACT</name>
<dbReference type="GO" id="GO:0009055">
    <property type="term" value="F:electron transfer activity"/>
    <property type="evidence" value="ECO:0007669"/>
    <property type="project" value="UniProtKB-UniRule"/>
</dbReference>
<evidence type="ECO:0000256" key="6">
    <source>
        <dbReference type="RuleBase" id="RU368020"/>
    </source>
</evidence>
<protein>
    <recommendedName>
        <fullName evidence="6">Ferredoxin</fullName>
    </recommendedName>
</protein>
<evidence type="ECO:0000256" key="5">
    <source>
        <dbReference type="ARBA" id="ARBA00023014"/>
    </source>
</evidence>
<keyword evidence="5 6" id="KW-0411">Iron-sulfur</keyword>
<keyword evidence="3 6" id="KW-0249">Electron transport</keyword>
<gene>
    <name evidence="7" type="ORF">A2Z23_02485</name>
</gene>
<dbReference type="AlphaFoldDB" id="A0A1F5G1D8"/>
<evidence type="ECO:0000256" key="3">
    <source>
        <dbReference type="ARBA" id="ARBA00022982"/>
    </source>
</evidence>
<evidence type="ECO:0000256" key="4">
    <source>
        <dbReference type="ARBA" id="ARBA00023004"/>
    </source>
</evidence>
<dbReference type="PANTHER" id="PTHR36923">
    <property type="entry name" value="FERREDOXIN"/>
    <property type="match status" value="1"/>
</dbReference>
<dbReference type="GO" id="GO:0005506">
    <property type="term" value="F:iron ion binding"/>
    <property type="evidence" value="ECO:0007669"/>
    <property type="project" value="UniProtKB-UniRule"/>
</dbReference>
<dbReference type="InterPro" id="IPR051269">
    <property type="entry name" value="Fe-S_cluster_ET"/>
</dbReference>
<evidence type="ECO:0000313" key="8">
    <source>
        <dbReference type="Proteomes" id="UP000176628"/>
    </source>
</evidence>
<comment type="caution">
    <text evidence="7">The sequence shown here is derived from an EMBL/GenBank/DDBJ whole genome shotgun (WGS) entry which is preliminary data.</text>
</comment>
<keyword evidence="2 6" id="KW-0479">Metal-binding</keyword>
<dbReference type="GO" id="GO:0051536">
    <property type="term" value="F:iron-sulfur cluster binding"/>
    <property type="evidence" value="ECO:0007669"/>
    <property type="project" value="UniProtKB-KW"/>
</dbReference>
<accession>A0A1F5G1D8</accession>
<dbReference type="EMBL" id="MFAV01000047">
    <property type="protein sequence ID" value="OGD85686.1"/>
    <property type="molecule type" value="Genomic_DNA"/>
</dbReference>